<gene>
    <name evidence="1" type="ORF">CRT60_00895</name>
</gene>
<sequence>MVTPDDLRAAFQAVLAGTADALAISRVRRVVADGDPLLLYVHLGHRETAVERLLEALVRLDPTAARLAVVAGMHLRLAPSLIAAWARLGEGSLPKKKQ</sequence>
<dbReference type="EMBL" id="PDKW01000036">
    <property type="protein sequence ID" value="PGH59222.1"/>
    <property type="molecule type" value="Genomic_DNA"/>
</dbReference>
<proteinExistence type="predicted"/>
<dbReference type="AlphaFoldDB" id="A0A2B8BP79"/>
<reference evidence="2" key="1">
    <citation type="submission" date="2017-10" db="EMBL/GenBank/DDBJ databases">
        <authorList>
            <person name="Kravchenko I.K."/>
            <person name="Grouzdev D.S."/>
        </authorList>
    </citation>
    <scope>NUCLEOTIDE SEQUENCE [LARGE SCALE GENOMIC DNA]</scope>
    <source>
        <strain evidence="2">B2</strain>
    </source>
</reference>
<evidence type="ECO:0000313" key="2">
    <source>
        <dbReference type="Proteomes" id="UP000225379"/>
    </source>
</evidence>
<organism evidence="1 2">
    <name type="scientific">Azospirillum palustre</name>
    <dbReference type="NCBI Taxonomy" id="2044885"/>
    <lineage>
        <taxon>Bacteria</taxon>
        <taxon>Pseudomonadati</taxon>
        <taxon>Pseudomonadota</taxon>
        <taxon>Alphaproteobacteria</taxon>
        <taxon>Rhodospirillales</taxon>
        <taxon>Azospirillaceae</taxon>
        <taxon>Azospirillum</taxon>
    </lineage>
</organism>
<dbReference type="Proteomes" id="UP000225379">
    <property type="component" value="Unassembled WGS sequence"/>
</dbReference>
<evidence type="ECO:0008006" key="3">
    <source>
        <dbReference type="Google" id="ProtNLM"/>
    </source>
</evidence>
<protein>
    <recommendedName>
        <fullName evidence="3">DUF2336 domain-containing protein</fullName>
    </recommendedName>
</protein>
<accession>A0A2B8BP79</accession>
<evidence type="ECO:0000313" key="1">
    <source>
        <dbReference type="EMBL" id="PGH59222.1"/>
    </source>
</evidence>
<name>A0A2B8BP79_9PROT</name>
<keyword evidence="2" id="KW-1185">Reference proteome</keyword>
<comment type="caution">
    <text evidence="1">The sequence shown here is derived from an EMBL/GenBank/DDBJ whole genome shotgun (WGS) entry which is preliminary data.</text>
</comment>